<dbReference type="InterPro" id="IPR041049">
    <property type="entry name" value="DUF5615"/>
</dbReference>
<dbReference type="AlphaFoldDB" id="A0A098S759"/>
<protein>
    <recommendedName>
        <fullName evidence="1">DUF5615 domain-containing protein</fullName>
    </recommendedName>
</protein>
<dbReference type="STRING" id="1524460.IX84_18015"/>
<sequence>MSDIRFYLDEHIAGAVAKGLKSRGIEALTCIEAGMRTASDIAHIEFAYINKYVIVTCDNDFLRLHSEGKPHAGIAFATRPFAIGEFIRKLQVLHQSLRMKDMENHIEFL</sequence>
<feature type="domain" description="DUF5615" evidence="1">
    <location>
        <begin position="5"/>
        <end position="106"/>
    </location>
</feature>
<accession>A0A098S759</accession>
<dbReference type="RefSeq" id="WP_044223524.1">
    <property type="nucleotide sequence ID" value="NZ_JBKAGJ010000009.1"/>
</dbReference>
<dbReference type="Pfam" id="PF18480">
    <property type="entry name" value="DUF5615"/>
    <property type="match status" value="1"/>
</dbReference>
<dbReference type="EMBL" id="JPOS01000039">
    <property type="protein sequence ID" value="KGE86942.1"/>
    <property type="molecule type" value="Genomic_DNA"/>
</dbReference>
<comment type="caution">
    <text evidence="2">The sequence shown here is derived from an EMBL/GenBank/DDBJ whole genome shotgun (WGS) entry which is preliminary data.</text>
</comment>
<dbReference type="OrthoDB" id="1494746at2"/>
<evidence type="ECO:0000313" key="2">
    <source>
        <dbReference type="EMBL" id="KGE86942.1"/>
    </source>
</evidence>
<proteinExistence type="predicted"/>
<gene>
    <name evidence="2" type="ORF">IX84_18015</name>
</gene>
<reference evidence="2 3" key="1">
    <citation type="journal article" date="2014" name="Int. J. Syst. Evol. Microbiol.">
        <title>Phaeodactylibacter xiamenensis gen. nov., sp. nov., a member of the family Saprospiraceae isolated from the marine alga Phaeodactylum tricornutum.</title>
        <authorList>
            <person name="Chen Z.Jr."/>
            <person name="Lei X."/>
            <person name="Lai Q."/>
            <person name="Li Y."/>
            <person name="Zhang B."/>
            <person name="Zhang J."/>
            <person name="Zhang H."/>
            <person name="Yang L."/>
            <person name="Zheng W."/>
            <person name="Tian Y."/>
            <person name="Yu Z."/>
            <person name="Xu H.Jr."/>
            <person name="Zheng T."/>
        </authorList>
    </citation>
    <scope>NUCLEOTIDE SEQUENCE [LARGE SCALE GENOMIC DNA]</scope>
    <source>
        <strain evidence="2 3">KD52</strain>
    </source>
</reference>
<organism evidence="2 3">
    <name type="scientific">Phaeodactylibacter xiamenensis</name>
    <dbReference type="NCBI Taxonomy" id="1524460"/>
    <lineage>
        <taxon>Bacteria</taxon>
        <taxon>Pseudomonadati</taxon>
        <taxon>Bacteroidota</taxon>
        <taxon>Saprospiria</taxon>
        <taxon>Saprospirales</taxon>
        <taxon>Haliscomenobacteraceae</taxon>
        <taxon>Phaeodactylibacter</taxon>
    </lineage>
</organism>
<dbReference type="Proteomes" id="UP000029736">
    <property type="component" value="Unassembled WGS sequence"/>
</dbReference>
<evidence type="ECO:0000313" key="3">
    <source>
        <dbReference type="Proteomes" id="UP000029736"/>
    </source>
</evidence>
<evidence type="ECO:0000259" key="1">
    <source>
        <dbReference type="Pfam" id="PF18480"/>
    </source>
</evidence>
<name>A0A098S759_9BACT</name>
<keyword evidence="3" id="KW-1185">Reference proteome</keyword>